<keyword evidence="3" id="KW-1185">Reference proteome</keyword>
<dbReference type="EMBL" id="JBEJUE010000079">
    <property type="protein sequence ID" value="MER0429880.1"/>
    <property type="molecule type" value="Genomic_DNA"/>
</dbReference>
<comment type="caution">
    <text evidence="2">The sequence shown here is derived from an EMBL/GenBank/DDBJ whole genome shotgun (WGS) entry which is preliminary data.</text>
</comment>
<proteinExistence type="predicted"/>
<name>A0ABV1QFG1_STRMI</name>
<organism evidence="2 3">
    <name type="scientific">Streptomyces microflavus</name>
    <name type="common">Streptomyces lipmanii</name>
    <dbReference type="NCBI Taxonomy" id="1919"/>
    <lineage>
        <taxon>Bacteria</taxon>
        <taxon>Bacillati</taxon>
        <taxon>Actinomycetota</taxon>
        <taxon>Actinomycetes</taxon>
        <taxon>Kitasatosporales</taxon>
        <taxon>Streptomycetaceae</taxon>
        <taxon>Streptomyces</taxon>
    </lineage>
</organism>
<feature type="region of interest" description="Disordered" evidence="1">
    <location>
        <begin position="1"/>
        <end position="49"/>
    </location>
</feature>
<evidence type="ECO:0000313" key="2">
    <source>
        <dbReference type="EMBL" id="MER0429880.1"/>
    </source>
</evidence>
<dbReference type="RefSeq" id="WP_350241928.1">
    <property type="nucleotide sequence ID" value="NZ_JBEJUE010000079.1"/>
</dbReference>
<gene>
    <name evidence="2" type="ORF">ABR748_37770</name>
</gene>
<sequence length="188" mass="21047">MASQARKNAARRKQDLSGLNRRAALQEIRNTLPPATRPRRATRLSDTAEAPDAVPAELVAVVQDFTRWGRRHLDDAVRVAQQYGDHPGEWHRLVLYALTDALAYNVLLVGTLAGYLQEQGLDEGLLRRHLQTPGPDRYVTQEALELLAGLMGRSAEEGQREPTWQYVGRQIAECGVERNGEENLETRG</sequence>
<reference evidence="2 3" key="1">
    <citation type="submission" date="2024-01" db="EMBL/GenBank/DDBJ databases">
        <title>Metagenomic exploration of the rhizosphere soil microbial community and their significance in facilitating the development of wild simulated ginseng.</title>
        <authorList>
            <person name="Huang J."/>
        </authorList>
    </citation>
    <scope>NUCLEOTIDE SEQUENCE [LARGE SCALE GENOMIC DNA]</scope>
    <source>
        <strain evidence="2 3">WY141</strain>
    </source>
</reference>
<accession>A0ABV1QFG1</accession>
<protein>
    <submittedName>
        <fullName evidence="2">Uncharacterized protein</fullName>
    </submittedName>
</protein>
<evidence type="ECO:0000256" key="1">
    <source>
        <dbReference type="SAM" id="MobiDB-lite"/>
    </source>
</evidence>
<evidence type="ECO:0000313" key="3">
    <source>
        <dbReference type="Proteomes" id="UP001456562"/>
    </source>
</evidence>
<dbReference type="Proteomes" id="UP001456562">
    <property type="component" value="Unassembled WGS sequence"/>
</dbReference>